<evidence type="ECO:0000256" key="1">
    <source>
        <dbReference type="ARBA" id="ARBA00005194"/>
    </source>
</evidence>
<keyword evidence="6" id="KW-0275">Fatty acid biosynthesis</keyword>
<dbReference type="AlphaFoldDB" id="A0AA48LYB4"/>
<keyword evidence="5" id="KW-0443">Lipid metabolism</keyword>
<dbReference type="GO" id="GO:0009317">
    <property type="term" value="C:acetyl-CoA carboxylase complex"/>
    <property type="evidence" value="ECO:0007669"/>
    <property type="project" value="InterPro"/>
</dbReference>
<accession>A0AA48LYB4</accession>
<proteinExistence type="predicted"/>
<evidence type="ECO:0000256" key="5">
    <source>
        <dbReference type="ARBA" id="ARBA00023098"/>
    </source>
</evidence>
<dbReference type="InterPro" id="IPR011053">
    <property type="entry name" value="Single_hybrid_motif"/>
</dbReference>
<evidence type="ECO:0000256" key="6">
    <source>
        <dbReference type="ARBA" id="ARBA00023160"/>
    </source>
</evidence>
<dbReference type="GO" id="GO:0006633">
    <property type="term" value="P:fatty acid biosynthetic process"/>
    <property type="evidence" value="ECO:0007669"/>
    <property type="project" value="UniProtKB-KW"/>
</dbReference>
<dbReference type="SUPFAM" id="SSF51230">
    <property type="entry name" value="Single hybrid motif"/>
    <property type="match status" value="1"/>
</dbReference>
<comment type="pathway">
    <text evidence="1">Lipid metabolism; fatty acid biosynthesis.</text>
</comment>
<dbReference type="PROSITE" id="PS50968">
    <property type="entry name" value="BIOTINYL_LIPOYL"/>
    <property type="match status" value="1"/>
</dbReference>
<name>A0AA48LYB4_9ZZZZ</name>
<organism evidence="10">
    <name type="scientific">freshwater sediment metagenome</name>
    <dbReference type="NCBI Taxonomy" id="556182"/>
    <lineage>
        <taxon>unclassified sequences</taxon>
        <taxon>metagenomes</taxon>
        <taxon>ecological metagenomes</taxon>
    </lineage>
</organism>
<dbReference type="PANTHER" id="PTHR45266:SF3">
    <property type="entry name" value="OXALOACETATE DECARBOXYLASE ALPHA CHAIN"/>
    <property type="match status" value="1"/>
</dbReference>
<keyword evidence="4" id="KW-0276">Fatty acid metabolism</keyword>
<feature type="compositionally biased region" description="Polar residues" evidence="8">
    <location>
        <begin position="1"/>
        <end position="15"/>
    </location>
</feature>
<evidence type="ECO:0000313" key="10">
    <source>
        <dbReference type="EMBL" id="CAJ0861052.1"/>
    </source>
</evidence>
<dbReference type="InterPro" id="IPR050709">
    <property type="entry name" value="Biotin_Carboxyl_Carrier/Decarb"/>
</dbReference>
<dbReference type="Pfam" id="PF00364">
    <property type="entry name" value="Biotin_lipoyl"/>
    <property type="match status" value="1"/>
</dbReference>
<dbReference type="Gene3D" id="2.40.50.100">
    <property type="match status" value="1"/>
</dbReference>
<keyword evidence="3" id="KW-0444">Lipid biosynthesis</keyword>
<dbReference type="CDD" id="cd06850">
    <property type="entry name" value="biotinyl_domain"/>
    <property type="match status" value="1"/>
</dbReference>
<evidence type="ECO:0000256" key="8">
    <source>
        <dbReference type="SAM" id="MobiDB-lite"/>
    </source>
</evidence>
<dbReference type="EMBL" id="OY288114">
    <property type="protein sequence ID" value="CAJ0861052.1"/>
    <property type="molecule type" value="Genomic_DNA"/>
</dbReference>
<sequence length="205" mass="20881">MARKAQTPSKATRGSSPIAARSAVAKPAAAAPAARSAAPVIDSELLRTIAELVASSDLTEFEVEKGDLRIRAARMPAPALPATVTIAAPPVAPAYAPSPAAHAPAPHAAPSPKPVAAAEAAEESLADHPGAVKSPMVGTAYLRPNPDAKPFIEVGARVSAGDKLLLIEAMKTFNDIVAPKSGVVTTIIVEDGQPVEYGEPLLVIE</sequence>
<evidence type="ECO:0000259" key="9">
    <source>
        <dbReference type="PROSITE" id="PS50968"/>
    </source>
</evidence>
<gene>
    <name evidence="10" type="ORF">AMST5_01359</name>
</gene>
<dbReference type="FunFam" id="2.40.50.100:FF:000003">
    <property type="entry name" value="Acetyl-CoA carboxylase biotin carboxyl carrier protein"/>
    <property type="match status" value="1"/>
</dbReference>
<evidence type="ECO:0000256" key="2">
    <source>
        <dbReference type="ARBA" id="ARBA00017562"/>
    </source>
</evidence>
<evidence type="ECO:0000256" key="4">
    <source>
        <dbReference type="ARBA" id="ARBA00022832"/>
    </source>
</evidence>
<keyword evidence="7" id="KW-0092">Biotin</keyword>
<feature type="domain" description="Lipoyl-binding" evidence="9">
    <location>
        <begin position="129"/>
        <end position="205"/>
    </location>
</feature>
<dbReference type="PANTHER" id="PTHR45266">
    <property type="entry name" value="OXALOACETATE DECARBOXYLASE ALPHA CHAIN"/>
    <property type="match status" value="1"/>
</dbReference>
<dbReference type="InterPro" id="IPR001882">
    <property type="entry name" value="Biotin_BS"/>
</dbReference>
<dbReference type="PRINTS" id="PR01071">
    <property type="entry name" value="ACOABIOTINCC"/>
</dbReference>
<dbReference type="GO" id="GO:0003989">
    <property type="term" value="F:acetyl-CoA carboxylase activity"/>
    <property type="evidence" value="ECO:0007669"/>
    <property type="project" value="InterPro"/>
</dbReference>
<evidence type="ECO:0000256" key="3">
    <source>
        <dbReference type="ARBA" id="ARBA00022516"/>
    </source>
</evidence>
<reference evidence="10" key="1">
    <citation type="submission" date="2023-07" db="EMBL/GenBank/DDBJ databases">
        <authorList>
            <person name="Pelsma A.J. K."/>
        </authorList>
    </citation>
    <scope>NUCLEOTIDE SEQUENCE</scope>
</reference>
<dbReference type="NCBIfam" id="TIGR00531">
    <property type="entry name" value="BCCP"/>
    <property type="match status" value="1"/>
</dbReference>
<feature type="region of interest" description="Disordered" evidence="8">
    <location>
        <begin position="96"/>
        <end position="132"/>
    </location>
</feature>
<evidence type="ECO:0000256" key="7">
    <source>
        <dbReference type="ARBA" id="ARBA00023267"/>
    </source>
</evidence>
<feature type="region of interest" description="Disordered" evidence="8">
    <location>
        <begin position="1"/>
        <end position="21"/>
    </location>
</feature>
<dbReference type="InterPro" id="IPR000089">
    <property type="entry name" value="Biotin_lipoyl"/>
</dbReference>
<feature type="compositionally biased region" description="Low complexity" evidence="8">
    <location>
        <begin position="96"/>
        <end position="106"/>
    </location>
</feature>
<dbReference type="InterPro" id="IPR001249">
    <property type="entry name" value="AcCoA_biotinCC"/>
</dbReference>
<protein>
    <recommendedName>
        <fullName evidence="2">Biotin carboxyl carrier protein of acetyl-CoA carboxylase</fullName>
    </recommendedName>
</protein>
<dbReference type="PROSITE" id="PS00188">
    <property type="entry name" value="BIOTIN"/>
    <property type="match status" value="1"/>
</dbReference>